<dbReference type="eggNOG" id="COG0524">
    <property type="taxonomic scope" value="Bacteria"/>
</dbReference>
<dbReference type="PANTHER" id="PTHR10584">
    <property type="entry name" value="SUGAR KINASE"/>
    <property type="match status" value="1"/>
</dbReference>
<gene>
    <name evidence="5" type="ORF">BGLCM_1493</name>
    <name evidence="4" type="ORF">BIFGAL_02565</name>
</gene>
<dbReference type="Proteomes" id="UP000003656">
    <property type="component" value="Unassembled WGS sequence"/>
</dbReference>
<dbReference type="SUPFAM" id="SSF53613">
    <property type="entry name" value="Ribokinase-like"/>
    <property type="match status" value="1"/>
</dbReference>
<dbReference type="Proteomes" id="UP000029074">
    <property type="component" value="Unassembled WGS sequence"/>
</dbReference>
<evidence type="ECO:0000259" key="3">
    <source>
        <dbReference type="Pfam" id="PF00294"/>
    </source>
</evidence>
<dbReference type="GO" id="GO:0008673">
    <property type="term" value="F:2-dehydro-3-deoxygluconokinase activity"/>
    <property type="evidence" value="ECO:0007669"/>
    <property type="project" value="UniProtKB-EC"/>
</dbReference>
<dbReference type="PROSITE" id="PS00584">
    <property type="entry name" value="PFKB_KINASES_2"/>
    <property type="match status" value="1"/>
</dbReference>
<dbReference type="InterPro" id="IPR029056">
    <property type="entry name" value="Ribokinase-like"/>
</dbReference>
<sequence>MHILVSGLANVEANAPVRQFPVDYYPIDYPFFGVNVDVSGVGVNVAKALTTLGDSVDLCSYVGDDACGRMVLNELADEGIDTRNIRTSLKATPTSVVLHDPSGRRQIYCDLKDIQDCRYPADRGLFQDCDIAVLCNIAFNRDLLGAARAAGVPIATDVHTLSNVNDEYNHDFIVNADVLFLSNEAVKGHEAEFLQELAAVSPARVLVMGCGEQGVCFIDRSGLGTDTADTADVVVDSLPACHVDDVVNTVGAGDALFAAFVHYRVQGLPVRDALQRAQAFAALKIRVDGAAQGFVSEEEVESFLAV</sequence>
<dbReference type="Pfam" id="PF00294">
    <property type="entry name" value="PfkB"/>
    <property type="match status" value="1"/>
</dbReference>
<feature type="domain" description="Carbohydrate kinase PfkB" evidence="3">
    <location>
        <begin position="4"/>
        <end position="292"/>
    </location>
</feature>
<dbReference type="STRING" id="561180.BIFGAL_02565"/>
<dbReference type="Gene3D" id="3.40.1190.20">
    <property type="match status" value="1"/>
</dbReference>
<reference evidence="5 7" key="2">
    <citation type="submission" date="2014-03" db="EMBL/GenBank/DDBJ databases">
        <title>Genomics of Bifidobacteria.</title>
        <authorList>
            <person name="Ventura M."/>
            <person name="Milani C."/>
            <person name="Lugli G.A."/>
        </authorList>
    </citation>
    <scope>NUCLEOTIDE SEQUENCE [LARGE SCALE GENOMIC DNA]</scope>
    <source>
        <strain evidence="5 7">LMG 11596</strain>
    </source>
</reference>
<evidence type="ECO:0000313" key="5">
    <source>
        <dbReference type="EMBL" id="KFI57249.1"/>
    </source>
</evidence>
<keyword evidence="7" id="KW-1185">Reference proteome</keyword>
<name>D1NS11_9BIFI</name>
<dbReference type="AlphaFoldDB" id="D1NS11"/>
<evidence type="ECO:0000256" key="2">
    <source>
        <dbReference type="ARBA" id="ARBA00022777"/>
    </source>
</evidence>
<organism evidence="4 6">
    <name type="scientific">Bifidobacterium gallicum DSM 20093 = LMG 11596</name>
    <dbReference type="NCBI Taxonomy" id="561180"/>
    <lineage>
        <taxon>Bacteria</taxon>
        <taxon>Bacillati</taxon>
        <taxon>Actinomycetota</taxon>
        <taxon>Actinomycetes</taxon>
        <taxon>Bifidobacteriales</taxon>
        <taxon>Bifidobacteriaceae</taxon>
        <taxon>Bifidobacterium</taxon>
    </lineage>
</organism>
<comment type="caution">
    <text evidence="4">The sequence shown here is derived from an EMBL/GenBank/DDBJ whole genome shotgun (WGS) entry which is preliminary data.</text>
</comment>
<evidence type="ECO:0000313" key="7">
    <source>
        <dbReference type="Proteomes" id="UP000029074"/>
    </source>
</evidence>
<dbReference type="EMBL" id="JGYW01000011">
    <property type="protein sequence ID" value="KFI57249.1"/>
    <property type="molecule type" value="Genomic_DNA"/>
</dbReference>
<dbReference type="GO" id="GO:0005829">
    <property type="term" value="C:cytosol"/>
    <property type="evidence" value="ECO:0007669"/>
    <property type="project" value="TreeGrafter"/>
</dbReference>
<dbReference type="EMBL" id="ABXB03000001">
    <property type="protein sequence ID" value="EFA23463.1"/>
    <property type="molecule type" value="Genomic_DNA"/>
</dbReference>
<proteinExistence type="predicted"/>
<evidence type="ECO:0000313" key="4">
    <source>
        <dbReference type="EMBL" id="EFA23463.1"/>
    </source>
</evidence>
<dbReference type="InterPro" id="IPR002173">
    <property type="entry name" value="Carboh/pur_kinase_PfkB_CS"/>
</dbReference>
<dbReference type="InterPro" id="IPR011611">
    <property type="entry name" value="PfkB_dom"/>
</dbReference>
<keyword evidence="2 4" id="KW-0418">Kinase</keyword>
<evidence type="ECO:0000313" key="6">
    <source>
        <dbReference type="Proteomes" id="UP000003656"/>
    </source>
</evidence>
<dbReference type="OrthoDB" id="9808601at2"/>
<dbReference type="EC" id="2.7.1.45" evidence="5"/>
<dbReference type="PANTHER" id="PTHR10584:SF157">
    <property type="entry name" value="SULFOFRUCTOSE KINASE"/>
    <property type="match status" value="1"/>
</dbReference>
<evidence type="ECO:0000256" key="1">
    <source>
        <dbReference type="ARBA" id="ARBA00022679"/>
    </source>
</evidence>
<protein>
    <submittedName>
        <fullName evidence="4">Kinase, PfkB family</fullName>
    </submittedName>
    <submittedName>
        <fullName evidence="5">Putative sugar kinase</fullName>
        <ecNumber evidence="5">2.7.1.45</ecNumber>
    </submittedName>
</protein>
<keyword evidence="1 5" id="KW-0808">Transferase</keyword>
<reference evidence="4 6" key="1">
    <citation type="submission" date="2009-11" db="EMBL/GenBank/DDBJ databases">
        <authorList>
            <person name="Weinstock G."/>
            <person name="Sodergren E."/>
            <person name="Clifton S."/>
            <person name="Fulton L."/>
            <person name="Fulton B."/>
            <person name="Courtney L."/>
            <person name="Fronick C."/>
            <person name="Harrison M."/>
            <person name="Strong C."/>
            <person name="Farmer C."/>
            <person name="Delahaunty K."/>
            <person name="Markovic C."/>
            <person name="Hall O."/>
            <person name="Minx P."/>
            <person name="Tomlinson C."/>
            <person name="Mitreva M."/>
            <person name="Nelson J."/>
            <person name="Hou S."/>
            <person name="Wollam A."/>
            <person name="Pepin K.H."/>
            <person name="Johnson M."/>
            <person name="Bhonagiri V."/>
            <person name="Nash W.E."/>
            <person name="Warren W."/>
            <person name="Chinwalla A."/>
            <person name="Mardis E.R."/>
            <person name="Wilson R.K."/>
        </authorList>
    </citation>
    <scope>NUCLEOTIDE SEQUENCE [LARGE SCALE GENOMIC DNA]</scope>
    <source>
        <strain evidence="4 6">DSM 20093</strain>
    </source>
</reference>
<dbReference type="RefSeq" id="WP_006293944.1">
    <property type="nucleotide sequence ID" value="NZ_ABXB03000001.1"/>
</dbReference>
<accession>D1NS11</accession>